<dbReference type="RefSeq" id="WP_369775524.1">
    <property type="nucleotide sequence ID" value="NZ_JBGEHV010000064.1"/>
</dbReference>
<name>A0ABV4CNS0_9PSEU</name>
<dbReference type="Proteomes" id="UP001564626">
    <property type="component" value="Unassembled WGS sequence"/>
</dbReference>
<evidence type="ECO:0000313" key="2">
    <source>
        <dbReference type="EMBL" id="MEY8042737.1"/>
    </source>
</evidence>
<feature type="transmembrane region" description="Helical" evidence="1">
    <location>
        <begin position="56"/>
        <end position="74"/>
    </location>
</feature>
<feature type="transmembrane region" description="Helical" evidence="1">
    <location>
        <begin position="146"/>
        <end position="175"/>
    </location>
</feature>
<keyword evidence="1" id="KW-0812">Transmembrane</keyword>
<keyword evidence="1" id="KW-1133">Transmembrane helix</keyword>
<protein>
    <recommendedName>
        <fullName evidence="4">Leader peptidase (Prepilin peptidase) / N-methyltransferase</fullName>
    </recommendedName>
</protein>
<feature type="transmembrane region" description="Helical" evidence="1">
    <location>
        <begin position="80"/>
        <end position="98"/>
    </location>
</feature>
<organism evidence="2 3">
    <name type="scientific">Saccharopolyspora cebuensis</name>
    <dbReference type="NCBI Taxonomy" id="418759"/>
    <lineage>
        <taxon>Bacteria</taxon>
        <taxon>Bacillati</taxon>
        <taxon>Actinomycetota</taxon>
        <taxon>Actinomycetes</taxon>
        <taxon>Pseudonocardiales</taxon>
        <taxon>Pseudonocardiaceae</taxon>
        <taxon>Saccharopolyspora</taxon>
    </lineage>
</organism>
<evidence type="ECO:0008006" key="4">
    <source>
        <dbReference type="Google" id="ProtNLM"/>
    </source>
</evidence>
<evidence type="ECO:0000313" key="3">
    <source>
        <dbReference type="Proteomes" id="UP001564626"/>
    </source>
</evidence>
<dbReference type="EMBL" id="JBGEHV010000064">
    <property type="protein sequence ID" value="MEY8042737.1"/>
    <property type="molecule type" value="Genomic_DNA"/>
</dbReference>
<proteinExistence type="predicted"/>
<feature type="transmembrane region" description="Helical" evidence="1">
    <location>
        <begin position="25"/>
        <end position="44"/>
    </location>
</feature>
<keyword evidence="1" id="KW-0472">Membrane</keyword>
<comment type="caution">
    <text evidence="2">The sequence shown here is derived from an EMBL/GenBank/DDBJ whole genome shotgun (WGS) entry which is preliminary data.</text>
</comment>
<gene>
    <name evidence="2" type="ORF">AB8O55_25305</name>
</gene>
<accession>A0ABV4CNS0</accession>
<reference evidence="2 3" key="1">
    <citation type="submission" date="2024-08" db="EMBL/GenBank/DDBJ databases">
        <title>Genome mining of Saccharopolyspora cebuensis PGLac3 from Nigerian medicinal plant.</title>
        <authorList>
            <person name="Ezeobiora C.E."/>
            <person name="Igbokwe N.H."/>
            <person name="Amin D.H."/>
            <person name="Mendie U.E."/>
        </authorList>
    </citation>
    <scope>NUCLEOTIDE SEQUENCE [LARGE SCALE GENOMIC DNA]</scope>
    <source>
        <strain evidence="2 3">PGLac3</strain>
    </source>
</reference>
<feature type="transmembrane region" description="Helical" evidence="1">
    <location>
        <begin position="105"/>
        <end position="126"/>
    </location>
</feature>
<sequence>MATVVWGLVAAPLVAVSLWSWLPRPSAWSLSSLAAATVLLSAAVGRWFGESPVLAAWWWLAVVGSALALIDSMHHRLPHPWLTILLLGGAVVFAVEAMTIHQPQVVVRLVAASIAVLALGLLVQWLAPGQVGYGDTLLLTVVAPFWAWHGWSTVAAGLLCAHLVLGLLACVAWIAGSRGPEARIAAGPGLLLGAWLPLL</sequence>
<evidence type="ECO:0000256" key="1">
    <source>
        <dbReference type="SAM" id="Phobius"/>
    </source>
</evidence>
<keyword evidence="3" id="KW-1185">Reference proteome</keyword>